<sequence>MTTTAHPTSPYLADMGRRSLARDAVLVVAATALIAVSAQLVIPLPFTPVPITLATLTVMASGAALGPLRGTLSAGLYLLIGALGAPVFSHGQSGVLLPTFGYIVGYVIAALVVGQLARRQADRRVGPAVGLAVLGTLALYVCGVPWLALSLHIPIGDAIVLGVLPFLIGDALKIVVLSILLPSWWRLTDATRTRMRNESDAA</sequence>
<dbReference type="AlphaFoldDB" id="A0A0M2HUX6"/>
<feature type="transmembrane region" description="Helical" evidence="3">
    <location>
        <begin position="129"/>
        <end position="153"/>
    </location>
</feature>
<comment type="caution">
    <text evidence="4">The sequence shown here is derived from an EMBL/GenBank/DDBJ whole genome shotgun (WGS) entry which is preliminary data.</text>
</comment>
<evidence type="ECO:0000256" key="2">
    <source>
        <dbReference type="PIRNR" id="PIRNR016661"/>
    </source>
</evidence>
<keyword evidence="2 3" id="KW-0472">Membrane</keyword>
<gene>
    <name evidence="4" type="primary">bioY_1</name>
    <name evidence="4" type="ORF">RS84_01018</name>
</gene>
<feature type="transmembrane region" description="Helical" evidence="3">
    <location>
        <begin position="72"/>
        <end position="89"/>
    </location>
</feature>
<keyword evidence="2" id="KW-0813">Transport</keyword>
<dbReference type="OrthoDB" id="1496139at2"/>
<keyword evidence="3" id="KW-0812">Transmembrane</keyword>
<dbReference type="Proteomes" id="UP000033900">
    <property type="component" value="Unassembled WGS sequence"/>
</dbReference>
<keyword evidence="2" id="KW-1003">Cell membrane</keyword>
<dbReference type="PIRSF" id="PIRSF016661">
    <property type="entry name" value="BioY"/>
    <property type="match status" value="1"/>
</dbReference>
<feature type="transmembrane region" description="Helical" evidence="3">
    <location>
        <begin position="159"/>
        <end position="185"/>
    </location>
</feature>
<dbReference type="GO" id="GO:0015225">
    <property type="term" value="F:biotin transmembrane transporter activity"/>
    <property type="evidence" value="ECO:0007669"/>
    <property type="project" value="UniProtKB-UniRule"/>
</dbReference>
<comment type="similarity">
    <text evidence="1 2">Belongs to the BioY family.</text>
</comment>
<evidence type="ECO:0000256" key="3">
    <source>
        <dbReference type="SAM" id="Phobius"/>
    </source>
</evidence>
<accession>A0A0M2HUX6</accession>
<reference evidence="4 5" key="1">
    <citation type="submission" date="2015-02" db="EMBL/GenBank/DDBJ databases">
        <title>Draft genome sequences of ten Microbacterium spp. with emphasis on heavy metal contaminated environments.</title>
        <authorList>
            <person name="Corretto E."/>
        </authorList>
    </citation>
    <scope>NUCLEOTIDE SEQUENCE [LARGE SCALE GENOMIC DNA]</scope>
    <source>
        <strain evidence="4 5">SA35</strain>
    </source>
</reference>
<feature type="transmembrane region" description="Helical" evidence="3">
    <location>
        <begin position="24"/>
        <end position="42"/>
    </location>
</feature>
<feature type="transmembrane region" description="Helical" evidence="3">
    <location>
        <begin position="48"/>
        <end position="65"/>
    </location>
</feature>
<keyword evidence="3" id="KW-1133">Transmembrane helix</keyword>
<evidence type="ECO:0000313" key="5">
    <source>
        <dbReference type="Proteomes" id="UP000033900"/>
    </source>
</evidence>
<keyword evidence="5" id="KW-1185">Reference proteome</keyword>
<dbReference type="Gene3D" id="1.10.1760.20">
    <property type="match status" value="1"/>
</dbReference>
<feature type="transmembrane region" description="Helical" evidence="3">
    <location>
        <begin position="95"/>
        <end position="117"/>
    </location>
</feature>
<dbReference type="PATRIC" id="fig|273678.4.peg.1014"/>
<dbReference type="RefSeq" id="WP_045256690.1">
    <property type="nucleotide sequence ID" value="NZ_JYJB01000007.1"/>
</dbReference>
<proteinExistence type="inferred from homology"/>
<protein>
    <recommendedName>
        <fullName evidence="2">Biotin transporter</fullName>
    </recommendedName>
</protein>
<dbReference type="STRING" id="273678.RS84_01018"/>
<comment type="subcellular location">
    <subcellularLocation>
        <location evidence="2">Cell membrane</location>
        <topology evidence="2">Multi-pass membrane protein</topology>
    </subcellularLocation>
</comment>
<evidence type="ECO:0000313" key="4">
    <source>
        <dbReference type="EMBL" id="KJL48259.1"/>
    </source>
</evidence>
<dbReference type="InterPro" id="IPR003784">
    <property type="entry name" value="BioY"/>
</dbReference>
<dbReference type="Pfam" id="PF02632">
    <property type="entry name" value="BioY"/>
    <property type="match status" value="1"/>
</dbReference>
<dbReference type="GO" id="GO:0005886">
    <property type="term" value="C:plasma membrane"/>
    <property type="evidence" value="ECO:0007669"/>
    <property type="project" value="UniProtKB-SubCell"/>
</dbReference>
<evidence type="ECO:0000256" key="1">
    <source>
        <dbReference type="ARBA" id="ARBA00010692"/>
    </source>
</evidence>
<name>A0A0M2HUX6_9MICO</name>
<dbReference type="PANTHER" id="PTHR34295">
    <property type="entry name" value="BIOTIN TRANSPORTER BIOY"/>
    <property type="match status" value="1"/>
</dbReference>
<dbReference type="EMBL" id="JYJB01000007">
    <property type="protein sequence ID" value="KJL48259.1"/>
    <property type="molecule type" value="Genomic_DNA"/>
</dbReference>
<organism evidence="4 5">
    <name type="scientific">Microbacterium hydrocarbonoxydans</name>
    <dbReference type="NCBI Taxonomy" id="273678"/>
    <lineage>
        <taxon>Bacteria</taxon>
        <taxon>Bacillati</taxon>
        <taxon>Actinomycetota</taxon>
        <taxon>Actinomycetes</taxon>
        <taxon>Micrococcales</taxon>
        <taxon>Microbacteriaceae</taxon>
        <taxon>Microbacterium</taxon>
    </lineage>
</organism>
<dbReference type="PANTHER" id="PTHR34295:SF1">
    <property type="entry name" value="BIOTIN TRANSPORTER BIOY"/>
    <property type="match status" value="1"/>
</dbReference>